<organism evidence="1 2">
    <name type="scientific">Hibiscus sabdariffa</name>
    <name type="common">roselle</name>
    <dbReference type="NCBI Taxonomy" id="183260"/>
    <lineage>
        <taxon>Eukaryota</taxon>
        <taxon>Viridiplantae</taxon>
        <taxon>Streptophyta</taxon>
        <taxon>Embryophyta</taxon>
        <taxon>Tracheophyta</taxon>
        <taxon>Spermatophyta</taxon>
        <taxon>Magnoliopsida</taxon>
        <taxon>eudicotyledons</taxon>
        <taxon>Gunneridae</taxon>
        <taxon>Pentapetalae</taxon>
        <taxon>rosids</taxon>
        <taxon>malvids</taxon>
        <taxon>Malvales</taxon>
        <taxon>Malvaceae</taxon>
        <taxon>Malvoideae</taxon>
        <taxon>Hibiscus</taxon>
    </lineage>
</organism>
<evidence type="ECO:0000313" key="2">
    <source>
        <dbReference type="Proteomes" id="UP001396334"/>
    </source>
</evidence>
<protein>
    <recommendedName>
        <fullName evidence="3">RNase H type-1 domain-containing protein</fullName>
    </recommendedName>
</protein>
<comment type="caution">
    <text evidence="1">The sequence shown here is derived from an EMBL/GenBank/DDBJ whole genome shotgun (WGS) entry which is preliminary data.</text>
</comment>
<dbReference type="EMBL" id="JBBPBN010000045">
    <property type="protein sequence ID" value="KAK8995502.1"/>
    <property type="molecule type" value="Genomic_DNA"/>
</dbReference>
<proteinExistence type="predicted"/>
<gene>
    <name evidence="1" type="ORF">V6N11_075775</name>
</gene>
<evidence type="ECO:0000313" key="1">
    <source>
        <dbReference type="EMBL" id="KAK8995502.1"/>
    </source>
</evidence>
<accession>A0ABR2Q498</accession>
<evidence type="ECO:0008006" key="3">
    <source>
        <dbReference type="Google" id="ProtNLM"/>
    </source>
</evidence>
<name>A0ABR2Q498_9ROSI</name>
<keyword evidence="2" id="KW-1185">Reference proteome</keyword>
<sequence length="92" mass="10193">MHYVLGGNSLVNSISRLLSVDWVVVVKHISHGTNRVADLLTKRNCSIRMEPSKWHLVSTGIENLILEEKREAFAAVAMPLVPVLPVVPIRIG</sequence>
<reference evidence="1 2" key="1">
    <citation type="journal article" date="2024" name="G3 (Bethesda)">
        <title>Genome assembly of Hibiscus sabdariffa L. provides insights into metabolisms of medicinal natural products.</title>
        <authorList>
            <person name="Kim T."/>
        </authorList>
    </citation>
    <scope>NUCLEOTIDE SEQUENCE [LARGE SCALE GENOMIC DNA]</scope>
    <source>
        <strain evidence="1">TK-2024</strain>
        <tissue evidence="1">Old leaves</tissue>
    </source>
</reference>
<dbReference type="Proteomes" id="UP001396334">
    <property type="component" value="Unassembled WGS sequence"/>
</dbReference>